<name>A0A5K1VJR4_ENTHI</name>
<dbReference type="InterPro" id="IPR008271">
    <property type="entry name" value="Ser/Thr_kinase_AS"/>
</dbReference>
<keyword evidence="7" id="KW-0808">Transferase</keyword>
<comment type="caution">
    <text evidence="7">The sequence shown here is derived from an EMBL/GenBank/DDBJ whole genome shotgun (WGS) entry which is preliminary data.</text>
</comment>
<dbReference type="EC" id="2.7.11.1" evidence="1"/>
<proteinExistence type="inferred from homology"/>
<dbReference type="SUPFAM" id="SSF56112">
    <property type="entry name" value="Protein kinase-like (PK-like)"/>
    <property type="match status" value="1"/>
</dbReference>
<dbReference type="EMBL" id="BDEQ01000001">
    <property type="protein sequence ID" value="GAT96230.1"/>
    <property type="molecule type" value="Genomic_DNA"/>
</dbReference>
<dbReference type="VEuPathDB" id="AmoebaDB:EHI7A_051730"/>
<dbReference type="PROSITE" id="PS00107">
    <property type="entry name" value="PROTEIN_KINASE_ATP"/>
    <property type="match status" value="1"/>
</dbReference>
<dbReference type="PROSITE" id="PS50011">
    <property type="entry name" value="PROTEIN_KINASE_DOM"/>
    <property type="match status" value="1"/>
</dbReference>
<keyword evidence="2 4" id="KW-0547">Nucleotide-binding</keyword>
<evidence type="ECO:0000256" key="4">
    <source>
        <dbReference type="PROSITE-ProRule" id="PRU10141"/>
    </source>
</evidence>
<feature type="domain" description="Protein kinase" evidence="6">
    <location>
        <begin position="12"/>
        <end position="281"/>
    </location>
</feature>
<dbReference type="VEuPathDB" id="AmoebaDB:EHI5A_083850"/>
<evidence type="ECO:0000256" key="1">
    <source>
        <dbReference type="ARBA" id="ARBA00012513"/>
    </source>
</evidence>
<feature type="binding site" evidence="4">
    <location>
        <position position="41"/>
    </location>
    <ligand>
        <name>ATP</name>
        <dbReference type="ChEBI" id="CHEBI:30616"/>
    </ligand>
</feature>
<evidence type="ECO:0000256" key="3">
    <source>
        <dbReference type="ARBA" id="ARBA00022840"/>
    </source>
</evidence>
<dbReference type="AlphaFoldDB" id="A0A5K1VJR4"/>
<dbReference type="PANTHER" id="PTHR11909">
    <property type="entry name" value="CASEIN KINASE-RELATED"/>
    <property type="match status" value="1"/>
</dbReference>
<dbReference type="Gene3D" id="1.10.510.10">
    <property type="entry name" value="Transferase(Phosphotransferase) domain 1"/>
    <property type="match status" value="1"/>
</dbReference>
<dbReference type="Proteomes" id="UP000078387">
    <property type="component" value="Unassembled WGS sequence"/>
</dbReference>
<keyword evidence="7" id="KW-0418">Kinase</keyword>
<dbReference type="InterPro" id="IPR000719">
    <property type="entry name" value="Prot_kinase_dom"/>
</dbReference>
<evidence type="ECO:0000256" key="2">
    <source>
        <dbReference type="ARBA" id="ARBA00022741"/>
    </source>
</evidence>
<evidence type="ECO:0000256" key="5">
    <source>
        <dbReference type="RuleBase" id="RU000304"/>
    </source>
</evidence>
<keyword evidence="5" id="KW-0723">Serine/threonine-protein kinase</keyword>
<keyword evidence="3 4" id="KW-0067">ATP-binding</keyword>
<evidence type="ECO:0000313" key="7">
    <source>
        <dbReference type="EMBL" id="GAT96230.1"/>
    </source>
</evidence>
<sequence length="308" mass="36124">MTEFMFVVANKYKLEKKLGSGSFGDVYLGTDVELHNEVAIKLELLKCKHPQLKDEFELYQKLIGDKKEEHEGISGIYYYGQEGDFNVLVMDYLGPSLEDLFNYCGRRFSLKTVLMLLNQMLKRLQFVHSKGYIHRDIKPDNFIMGNGEQSHVCYLIDFGLSQRYLNQNNEHISYSEDKSLTGTARYASLNNHLGIEQSRRDDMESLAYSVIYLLRGSLPWQGLHVAKGENRYNKIYSKKVEIPVSQLCENLPSEFGSFLSYCRNLKFDEEPKYDFWRHIFQQVAQNNSIIFDYEYDWIIKRKAEKELV</sequence>
<evidence type="ECO:0000313" key="8">
    <source>
        <dbReference type="Proteomes" id="UP000078387"/>
    </source>
</evidence>
<dbReference type="InterPro" id="IPR011009">
    <property type="entry name" value="Kinase-like_dom_sf"/>
</dbReference>
<dbReference type="VEuPathDB" id="AmoebaDB:KM1_098320"/>
<organism evidence="7 8">
    <name type="scientific">Entamoeba histolytica</name>
    <dbReference type="NCBI Taxonomy" id="5759"/>
    <lineage>
        <taxon>Eukaryota</taxon>
        <taxon>Amoebozoa</taxon>
        <taxon>Evosea</taxon>
        <taxon>Archamoebae</taxon>
        <taxon>Mastigamoebida</taxon>
        <taxon>Entamoebidae</taxon>
        <taxon>Entamoeba</taxon>
    </lineage>
</organism>
<dbReference type="InterPro" id="IPR050235">
    <property type="entry name" value="CK1_Ser-Thr_kinase"/>
</dbReference>
<dbReference type="VEuPathDB" id="AmoebaDB:EHI8A_051300"/>
<comment type="similarity">
    <text evidence="5">Belongs to the protein kinase superfamily.</text>
</comment>
<dbReference type="SMR" id="A0A5K1VJR4"/>
<dbReference type="GO" id="GO:0004674">
    <property type="term" value="F:protein serine/threonine kinase activity"/>
    <property type="evidence" value="ECO:0007669"/>
    <property type="project" value="UniProtKB-KW"/>
</dbReference>
<dbReference type="SMART" id="SM00220">
    <property type="entry name" value="S_TKc"/>
    <property type="match status" value="1"/>
</dbReference>
<gene>
    <name evidence="7" type="ORF">CL6EHI_156390</name>
</gene>
<dbReference type="GO" id="GO:0005524">
    <property type="term" value="F:ATP binding"/>
    <property type="evidence" value="ECO:0007669"/>
    <property type="project" value="UniProtKB-UniRule"/>
</dbReference>
<dbReference type="OMA" id="ESRVYKY"/>
<accession>A0A5K1VJR4</accession>
<dbReference type="PROSITE" id="PS00108">
    <property type="entry name" value="PROTEIN_KINASE_ST"/>
    <property type="match status" value="1"/>
</dbReference>
<reference evidence="7 8" key="1">
    <citation type="submission" date="2016-05" db="EMBL/GenBank/DDBJ databases">
        <title>First whole genome sequencing of Entamoeba histolytica HM1:IMSS-clone-6.</title>
        <authorList>
            <person name="Mukherjee Avik.K."/>
            <person name="Izumyama S."/>
            <person name="Nakada-Tsukui K."/>
            <person name="Nozaki T."/>
        </authorList>
    </citation>
    <scope>NUCLEOTIDE SEQUENCE [LARGE SCALE GENOMIC DNA]</scope>
    <source>
        <strain evidence="7 8">HM1:IMSS clone 6</strain>
    </source>
</reference>
<dbReference type="InterPro" id="IPR017441">
    <property type="entry name" value="Protein_kinase_ATP_BS"/>
</dbReference>
<dbReference type="FunFam" id="1.10.510.10:FF:000679">
    <property type="entry name" value="Casein kinase, putative"/>
    <property type="match status" value="1"/>
</dbReference>
<protein>
    <recommendedName>
        <fullName evidence="1">non-specific serine/threonine protein kinase</fullName>
        <ecNumber evidence="1">2.7.11.1</ecNumber>
    </recommendedName>
</protein>
<dbReference type="CDD" id="cd14016">
    <property type="entry name" value="STKc_CK1"/>
    <property type="match status" value="1"/>
</dbReference>
<evidence type="ECO:0000259" key="6">
    <source>
        <dbReference type="PROSITE" id="PS50011"/>
    </source>
</evidence>
<dbReference type="Pfam" id="PF00069">
    <property type="entry name" value="Pkinase"/>
    <property type="match status" value="1"/>
</dbReference>
<dbReference type="VEuPathDB" id="AmoebaDB:EHI_156390"/>